<keyword evidence="2 4" id="KW-0863">Zinc-finger</keyword>
<evidence type="ECO:0000313" key="6">
    <source>
        <dbReference type="EMBL" id="KAK1741481.1"/>
    </source>
</evidence>
<protein>
    <recommendedName>
        <fullName evidence="5">MYND-type domain-containing protein</fullName>
    </recommendedName>
</protein>
<dbReference type="SUPFAM" id="SSF144232">
    <property type="entry name" value="HIT/MYND zinc finger-like"/>
    <property type="match status" value="1"/>
</dbReference>
<reference evidence="6" key="1">
    <citation type="submission" date="2023-06" db="EMBL/GenBank/DDBJ databases">
        <title>Survivors Of The Sea: Transcriptome response of Skeletonema marinoi to long-term dormancy.</title>
        <authorList>
            <person name="Pinder M.I.M."/>
            <person name="Kourtchenko O."/>
            <person name="Robertson E.K."/>
            <person name="Larsson T."/>
            <person name="Maumus F."/>
            <person name="Osuna-Cruz C.M."/>
            <person name="Vancaester E."/>
            <person name="Stenow R."/>
            <person name="Vandepoele K."/>
            <person name="Ploug H."/>
            <person name="Bruchert V."/>
            <person name="Godhe A."/>
            <person name="Topel M."/>
        </authorList>
    </citation>
    <scope>NUCLEOTIDE SEQUENCE</scope>
    <source>
        <strain evidence="6">R05AC</strain>
    </source>
</reference>
<evidence type="ECO:0000256" key="2">
    <source>
        <dbReference type="ARBA" id="ARBA00022771"/>
    </source>
</evidence>
<evidence type="ECO:0000313" key="7">
    <source>
        <dbReference type="Proteomes" id="UP001224775"/>
    </source>
</evidence>
<dbReference type="InterPro" id="IPR002893">
    <property type="entry name" value="Znf_MYND"/>
</dbReference>
<dbReference type="Proteomes" id="UP001224775">
    <property type="component" value="Unassembled WGS sequence"/>
</dbReference>
<name>A0AAD8Y9Y8_9STRA</name>
<gene>
    <name evidence="6" type="ORF">QTG54_007959</name>
</gene>
<dbReference type="EMBL" id="JATAAI010000013">
    <property type="protein sequence ID" value="KAK1741481.1"/>
    <property type="molecule type" value="Genomic_DNA"/>
</dbReference>
<feature type="domain" description="MYND-type" evidence="5">
    <location>
        <begin position="212"/>
        <end position="255"/>
    </location>
</feature>
<keyword evidence="1" id="KW-0479">Metal-binding</keyword>
<proteinExistence type="predicted"/>
<evidence type="ECO:0000259" key="5">
    <source>
        <dbReference type="PROSITE" id="PS50865"/>
    </source>
</evidence>
<dbReference type="PROSITE" id="PS50865">
    <property type="entry name" value="ZF_MYND_2"/>
    <property type="match status" value="1"/>
</dbReference>
<evidence type="ECO:0000256" key="1">
    <source>
        <dbReference type="ARBA" id="ARBA00022723"/>
    </source>
</evidence>
<evidence type="ECO:0000256" key="3">
    <source>
        <dbReference type="ARBA" id="ARBA00022833"/>
    </source>
</evidence>
<comment type="caution">
    <text evidence="6">The sequence shown here is derived from an EMBL/GenBank/DDBJ whole genome shotgun (WGS) entry which is preliminary data.</text>
</comment>
<dbReference type="AlphaFoldDB" id="A0AAD8Y9Y8"/>
<evidence type="ECO:0000256" key="4">
    <source>
        <dbReference type="PROSITE-ProRule" id="PRU00134"/>
    </source>
</evidence>
<keyword evidence="3" id="KW-0862">Zinc</keyword>
<dbReference type="GO" id="GO:0008270">
    <property type="term" value="F:zinc ion binding"/>
    <property type="evidence" value="ECO:0007669"/>
    <property type="project" value="UniProtKB-KW"/>
</dbReference>
<accession>A0AAD8Y9Y8</accession>
<keyword evidence="7" id="KW-1185">Reference proteome</keyword>
<dbReference type="Pfam" id="PF01753">
    <property type="entry name" value="zf-MYND"/>
    <property type="match status" value="1"/>
</dbReference>
<organism evidence="6 7">
    <name type="scientific">Skeletonema marinoi</name>
    <dbReference type="NCBI Taxonomy" id="267567"/>
    <lineage>
        <taxon>Eukaryota</taxon>
        <taxon>Sar</taxon>
        <taxon>Stramenopiles</taxon>
        <taxon>Ochrophyta</taxon>
        <taxon>Bacillariophyta</taxon>
        <taxon>Coscinodiscophyceae</taxon>
        <taxon>Thalassiosirophycidae</taxon>
        <taxon>Thalassiosirales</taxon>
        <taxon>Skeletonemataceae</taxon>
        <taxon>Skeletonema</taxon>
        <taxon>Skeletonema marinoi-dohrnii complex</taxon>
    </lineage>
</organism>
<dbReference type="Gene3D" id="6.10.140.2220">
    <property type="match status" value="1"/>
</dbReference>
<sequence>MISRKRANGKARRAAKAKAKVAVAAQNQPLQGKQMQMIDAEAERSDSVAKCDHGLVPSHYHWKSHREFLSTSNDMKLCKVFLQAFVDEFDGAGGDFLAAYHATKEKYVGVWKDFGKMSFVVSFLLACGTSKVLEGNTRIARKYAALSSYFEMYVEVDLLNTRAYPSWAKINELYSADMHTLVSFLKKRIHCSCLDEKYKEVKSIPKIGLCCNTVCPLPRGKTNRSATKCCSRCRAANYCSQECQVAAWQGHKGECAFYADLKAKFESEQE</sequence>